<dbReference type="SUPFAM" id="SSF54695">
    <property type="entry name" value="POZ domain"/>
    <property type="match status" value="1"/>
</dbReference>
<feature type="compositionally biased region" description="Acidic residues" evidence="1">
    <location>
        <begin position="108"/>
        <end position="125"/>
    </location>
</feature>
<accession>A0A9W4I850</accession>
<dbReference type="AlphaFoldDB" id="A0A9W4I850"/>
<protein>
    <recommendedName>
        <fullName evidence="4">BTB domain-containing protein</fullName>
    </recommendedName>
</protein>
<feature type="compositionally biased region" description="Acidic residues" evidence="1">
    <location>
        <begin position="134"/>
        <end position="203"/>
    </location>
</feature>
<organism evidence="2 3">
    <name type="scientific">Penicillium salamii</name>
    <dbReference type="NCBI Taxonomy" id="1612424"/>
    <lineage>
        <taxon>Eukaryota</taxon>
        <taxon>Fungi</taxon>
        <taxon>Dikarya</taxon>
        <taxon>Ascomycota</taxon>
        <taxon>Pezizomycotina</taxon>
        <taxon>Eurotiomycetes</taxon>
        <taxon>Eurotiomycetidae</taxon>
        <taxon>Eurotiales</taxon>
        <taxon>Aspergillaceae</taxon>
        <taxon>Penicillium</taxon>
    </lineage>
</organism>
<evidence type="ECO:0000313" key="3">
    <source>
        <dbReference type="Proteomes" id="UP001152649"/>
    </source>
</evidence>
<proteinExistence type="predicted"/>
<evidence type="ECO:0000313" key="2">
    <source>
        <dbReference type="EMBL" id="CAG8238943.1"/>
    </source>
</evidence>
<dbReference type="OrthoDB" id="5326346at2759"/>
<comment type="caution">
    <text evidence="2">The sequence shown here is derived from an EMBL/GenBank/DDBJ whole genome shotgun (WGS) entry which is preliminary data.</text>
</comment>
<evidence type="ECO:0008006" key="4">
    <source>
        <dbReference type="Google" id="ProtNLM"/>
    </source>
</evidence>
<feature type="region of interest" description="Disordered" evidence="1">
    <location>
        <begin position="62"/>
        <end position="203"/>
    </location>
</feature>
<dbReference type="InterPro" id="IPR011333">
    <property type="entry name" value="SKP1/BTB/POZ_sf"/>
</dbReference>
<sequence length="505" mass="56608">MNPPNQVIDPDGEVIIILRNADCPFAQPFENTATGKASDIPLEIHNGLRSTETLFNFSTFRFELPEQSQPPPEEKAMNSKGKKKKRKKERKYGETQTALDEYAAFEPAAEEESAAFEPTAEESAVEETATVEPTSEEPTAEEPTAEEPTAEEPTAEEPTAEEPTAEEPTAEEPTAEEPTAEEPTAEEPTAEEPAAEESAAEESAAEFGTLDYVRIQVSAKHLTFASSVFKKILTGGWKESITYLQKGSVEITAESWDTEAFLILLRAIHGQYYYIPRKLTLEMLAKVAMIADYYECKTALYIMKDIWIDNLKEKIPRTVSRDLILWLWIAWVFQLHSQFKISTLIAMSRSDDWVVSFGLPIPANVIDSINKCRENAIHNLVITLHEIRGTFLDGTRGCCLECRSFMYGSLSMHMQSSNLLSPKPKVPFLNLNYNDLVQTVLAFKSPRWYGSNTSYSSYRSSSFHDCPDASFTSLFAILKDPLEGLDLQDFTGSSLDNISPWYLHA</sequence>
<keyword evidence="3" id="KW-1185">Reference proteome</keyword>
<dbReference type="EMBL" id="CAJVPG010000016">
    <property type="protein sequence ID" value="CAG8238943.1"/>
    <property type="molecule type" value="Genomic_DNA"/>
</dbReference>
<dbReference type="Gene3D" id="3.30.710.10">
    <property type="entry name" value="Potassium Channel Kv1.1, Chain A"/>
    <property type="match status" value="1"/>
</dbReference>
<dbReference type="CDD" id="cd18186">
    <property type="entry name" value="BTB_POZ_ZBTB_KLHL-like"/>
    <property type="match status" value="1"/>
</dbReference>
<name>A0A9W4I850_9EURO</name>
<evidence type="ECO:0000256" key="1">
    <source>
        <dbReference type="SAM" id="MobiDB-lite"/>
    </source>
</evidence>
<gene>
    <name evidence="2" type="ORF">PSALAMII_LOCUS459</name>
</gene>
<reference evidence="2" key="1">
    <citation type="submission" date="2021-07" db="EMBL/GenBank/DDBJ databases">
        <authorList>
            <person name="Branca A.L. A."/>
        </authorList>
    </citation>
    <scope>NUCLEOTIDE SEQUENCE</scope>
</reference>
<dbReference type="Proteomes" id="UP001152649">
    <property type="component" value="Unassembled WGS sequence"/>
</dbReference>
<feature type="compositionally biased region" description="Basic residues" evidence="1">
    <location>
        <begin position="80"/>
        <end position="90"/>
    </location>
</feature>